<protein>
    <submittedName>
        <fullName evidence="1">Uncharacterized protein</fullName>
    </submittedName>
</protein>
<comment type="caution">
    <text evidence="1">The sequence shown here is derived from an EMBL/GenBank/DDBJ whole genome shotgun (WGS) entry which is preliminary data.</text>
</comment>
<dbReference type="AlphaFoldDB" id="A0AA39CDX7"/>
<accession>A0AA39CDX7</accession>
<sequence>MAMSECERPPGLKEDLVDVGEEVESLMNRMEPKNRLDWRHQAAERKYKQYVKDLSKHPMLEHPDVVALDFKVTFNTNLDGRYDAEGEKWLQVKMVYCVSLIELRRVWSVISKSLCAFDSNRIQDMDFEWRTARGAVADGRIVCANAAAICRRVEMSAQWFETENERLRPITAKLDIIQCCMSVTGLDSVDEKDRTNCDELGKEMDTKNVGTQAACADLRDGMRSREFEIEG</sequence>
<evidence type="ECO:0000313" key="1">
    <source>
        <dbReference type="EMBL" id="KAJ9604805.1"/>
    </source>
</evidence>
<reference evidence="1" key="1">
    <citation type="submission" date="2022-10" db="EMBL/GenBank/DDBJ databases">
        <title>Culturing micro-colonial fungi from biological soil crusts in the Mojave desert and describing Neophaeococcomyces mojavensis, and introducing the new genera and species Taxawa tesnikishii.</title>
        <authorList>
            <person name="Kurbessoian T."/>
            <person name="Stajich J.E."/>
        </authorList>
    </citation>
    <scope>NUCLEOTIDE SEQUENCE</scope>
    <source>
        <strain evidence="1">TK_41</strain>
    </source>
</reference>
<proteinExistence type="predicted"/>
<dbReference type="Proteomes" id="UP001172673">
    <property type="component" value="Unassembled WGS sequence"/>
</dbReference>
<evidence type="ECO:0000313" key="2">
    <source>
        <dbReference type="Proteomes" id="UP001172673"/>
    </source>
</evidence>
<gene>
    <name evidence="1" type="ORF">H2200_010920</name>
</gene>
<organism evidence="1 2">
    <name type="scientific">Cladophialophora chaetospira</name>
    <dbReference type="NCBI Taxonomy" id="386627"/>
    <lineage>
        <taxon>Eukaryota</taxon>
        <taxon>Fungi</taxon>
        <taxon>Dikarya</taxon>
        <taxon>Ascomycota</taxon>
        <taxon>Pezizomycotina</taxon>
        <taxon>Eurotiomycetes</taxon>
        <taxon>Chaetothyriomycetidae</taxon>
        <taxon>Chaetothyriales</taxon>
        <taxon>Herpotrichiellaceae</taxon>
        <taxon>Cladophialophora</taxon>
    </lineage>
</organism>
<dbReference type="EMBL" id="JAPDRK010000018">
    <property type="protein sequence ID" value="KAJ9604805.1"/>
    <property type="molecule type" value="Genomic_DNA"/>
</dbReference>
<name>A0AA39CDX7_9EURO</name>
<keyword evidence="2" id="KW-1185">Reference proteome</keyword>